<dbReference type="Proteomes" id="UP000326759">
    <property type="component" value="Unassembled WGS sequence"/>
</dbReference>
<reference evidence="1 2" key="1">
    <citation type="journal article" date="2019" name="PLoS Biol.">
        <title>Sex chromosomes control vertical transmission of feminizing Wolbachia symbionts in an isopod.</title>
        <authorList>
            <person name="Becking T."/>
            <person name="Chebbi M.A."/>
            <person name="Giraud I."/>
            <person name="Moumen B."/>
            <person name="Laverre T."/>
            <person name="Caubet Y."/>
            <person name="Peccoud J."/>
            <person name="Gilbert C."/>
            <person name="Cordaux R."/>
        </authorList>
    </citation>
    <scope>NUCLEOTIDE SEQUENCE [LARGE SCALE GENOMIC DNA]</scope>
    <source>
        <strain evidence="1">ANa2</strain>
        <tissue evidence="1">Whole body excluding digestive tract and cuticle</tissue>
    </source>
</reference>
<keyword evidence="2" id="KW-1185">Reference proteome</keyword>
<gene>
    <name evidence="1" type="ORF">Anas_12478</name>
</gene>
<comment type="caution">
    <text evidence="1">The sequence shown here is derived from an EMBL/GenBank/DDBJ whole genome shotgun (WGS) entry which is preliminary data.</text>
</comment>
<proteinExistence type="predicted"/>
<organism evidence="1 2">
    <name type="scientific">Armadillidium nasatum</name>
    <dbReference type="NCBI Taxonomy" id="96803"/>
    <lineage>
        <taxon>Eukaryota</taxon>
        <taxon>Metazoa</taxon>
        <taxon>Ecdysozoa</taxon>
        <taxon>Arthropoda</taxon>
        <taxon>Crustacea</taxon>
        <taxon>Multicrustacea</taxon>
        <taxon>Malacostraca</taxon>
        <taxon>Eumalacostraca</taxon>
        <taxon>Peracarida</taxon>
        <taxon>Isopoda</taxon>
        <taxon>Oniscidea</taxon>
        <taxon>Crinocheta</taxon>
        <taxon>Armadillidiidae</taxon>
        <taxon>Armadillidium</taxon>
    </lineage>
</organism>
<sequence>MSYGSAMIFGIGLDGSMDESILFEYRFKFAQSRMIYRNFQKEKMCSCRFCGIAWQLSKGHSNMERYD</sequence>
<evidence type="ECO:0000313" key="1">
    <source>
        <dbReference type="EMBL" id="KAB7496206.1"/>
    </source>
</evidence>
<dbReference type="AlphaFoldDB" id="A0A5N5SQ64"/>
<dbReference type="EMBL" id="SEYY01021623">
    <property type="protein sequence ID" value="KAB7496206.1"/>
    <property type="molecule type" value="Genomic_DNA"/>
</dbReference>
<evidence type="ECO:0000313" key="2">
    <source>
        <dbReference type="Proteomes" id="UP000326759"/>
    </source>
</evidence>
<accession>A0A5N5SQ64</accession>
<name>A0A5N5SQ64_9CRUS</name>
<protein>
    <submittedName>
        <fullName evidence="1">Uncharacterized protein</fullName>
    </submittedName>
</protein>